<evidence type="ECO:0000259" key="3">
    <source>
        <dbReference type="Pfam" id="PF13464"/>
    </source>
</evidence>
<name>A0A7X3C447_9LACO</name>
<dbReference type="InterPro" id="IPR010982">
    <property type="entry name" value="Lambda_DNA-bd_dom_sf"/>
</dbReference>
<dbReference type="PANTHER" id="PTHR34475">
    <property type="match status" value="1"/>
</dbReference>
<comment type="caution">
    <text evidence="4">The sequence shown here is derived from an EMBL/GenBank/DDBJ whole genome shotgun (WGS) entry which is preliminary data.</text>
</comment>
<keyword evidence="2" id="KW-0812">Transmembrane</keyword>
<dbReference type="GO" id="GO:0003677">
    <property type="term" value="F:DNA binding"/>
    <property type="evidence" value="ECO:0007669"/>
    <property type="project" value="InterPro"/>
</dbReference>
<keyword evidence="2" id="KW-1133">Transmembrane helix</keyword>
<feature type="region of interest" description="Disordered" evidence="1">
    <location>
        <begin position="83"/>
        <end position="108"/>
    </location>
</feature>
<dbReference type="Pfam" id="PF13464">
    <property type="entry name" value="RodZ_C"/>
    <property type="match status" value="1"/>
</dbReference>
<feature type="transmembrane region" description="Helical" evidence="2">
    <location>
        <begin position="117"/>
        <end position="136"/>
    </location>
</feature>
<feature type="region of interest" description="Disordered" evidence="1">
    <location>
        <begin position="276"/>
        <end position="311"/>
    </location>
</feature>
<evidence type="ECO:0000256" key="1">
    <source>
        <dbReference type="SAM" id="MobiDB-lite"/>
    </source>
</evidence>
<protein>
    <submittedName>
        <fullName evidence="4">DUF4115 domain-containing protein</fullName>
    </submittedName>
</protein>
<dbReference type="Proteomes" id="UP000466388">
    <property type="component" value="Unassembled WGS sequence"/>
</dbReference>
<sequence>MSENTKSIGETLRDARIAKGYTLDDLQQTTKIQKRYLIAIEDGNFSDLPGDFYVRAFIKQYAETVGLDGNDLLEEYSDQLPSTKTQEYVDRVNEDNPSTRSAQRKVDDRTARIRRQVPIVAAVVVVVAVLIGIWYASTRNSQSSSSSQNVDSSSVSVSGSSAKSSSQASSSSKKATKASTKASKASFSKVSTSGSTTTYTMTNAPKTKTLKIRTSSSAWVAVTSAGSSVYQGTLPASQVKTVKLSSSATSVNINLGNAPVTKISIGGKQLPISTATSSATTASSTTTGSSSTTTGTANGTSASSTSSTTTSQVQNIVVQFK</sequence>
<evidence type="ECO:0000313" key="4">
    <source>
        <dbReference type="EMBL" id="MTV82994.1"/>
    </source>
</evidence>
<dbReference type="Gene3D" id="1.10.260.40">
    <property type="entry name" value="lambda repressor-like DNA-binding domains"/>
    <property type="match status" value="1"/>
</dbReference>
<dbReference type="PANTHER" id="PTHR34475:SF1">
    <property type="entry name" value="CYTOSKELETON PROTEIN RODZ"/>
    <property type="match status" value="1"/>
</dbReference>
<feature type="region of interest" description="Disordered" evidence="1">
    <location>
        <begin position="141"/>
        <end position="198"/>
    </location>
</feature>
<dbReference type="Pfam" id="PF13413">
    <property type="entry name" value="HTH_25"/>
    <property type="match status" value="1"/>
</dbReference>
<dbReference type="InterPro" id="IPR050400">
    <property type="entry name" value="Bact_Cytoskel_RodZ"/>
</dbReference>
<dbReference type="AlphaFoldDB" id="A0A7X3C447"/>
<proteinExistence type="predicted"/>
<keyword evidence="2" id="KW-0472">Membrane</keyword>
<gene>
    <name evidence="4" type="ORF">GM612_10185</name>
</gene>
<dbReference type="RefSeq" id="WP_155432258.1">
    <property type="nucleotide sequence ID" value="NZ_WNJO01000014.1"/>
</dbReference>
<evidence type="ECO:0000313" key="5">
    <source>
        <dbReference type="Proteomes" id="UP000466388"/>
    </source>
</evidence>
<evidence type="ECO:0000256" key="2">
    <source>
        <dbReference type="SAM" id="Phobius"/>
    </source>
</evidence>
<dbReference type="InterPro" id="IPR025194">
    <property type="entry name" value="RodZ-like_C"/>
</dbReference>
<dbReference type="SUPFAM" id="SSF47413">
    <property type="entry name" value="lambda repressor-like DNA-binding domains"/>
    <property type="match status" value="1"/>
</dbReference>
<organism evidence="4 5">
    <name type="scientific">Secundilactobacillus folii</name>
    <dbReference type="NCBI Taxonomy" id="2678357"/>
    <lineage>
        <taxon>Bacteria</taxon>
        <taxon>Bacillati</taxon>
        <taxon>Bacillota</taxon>
        <taxon>Bacilli</taxon>
        <taxon>Lactobacillales</taxon>
        <taxon>Lactobacillaceae</taxon>
        <taxon>Secundilactobacillus</taxon>
    </lineage>
</organism>
<reference evidence="4 5" key="1">
    <citation type="submission" date="2019-11" db="EMBL/GenBank/DDBJ databases">
        <title>Lactobacillus sp. nov. CRM56-3, isolated from fermented tea leaves.</title>
        <authorList>
            <person name="Phuengjayaem S."/>
            <person name="Tanasupawat S."/>
        </authorList>
    </citation>
    <scope>NUCLEOTIDE SEQUENCE [LARGE SCALE GENOMIC DNA]</scope>
    <source>
        <strain evidence="4 5">CRM56-3</strain>
    </source>
</reference>
<dbReference type="EMBL" id="WNJO01000014">
    <property type="protein sequence ID" value="MTV82994.1"/>
    <property type="molecule type" value="Genomic_DNA"/>
</dbReference>
<feature type="domain" description="Cytoskeleton protein RodZ-like C-terminal" evidence="3">
    <location>
        <begin position="212"/>
        <end position="277"/>
    </location>
</feature>
<keyword evidence="5" id="KW-1185">Reference proteome</keyword>
<accession>A0A7X3C447</accession>